<dbReference type="InterPro" id="IPR051406">
    <property type="entry name" value="PLD_domain"/>
</dbReference>
<evidence type="ECO:0000256" key="3">
    <source>
        <dbReference type="ARBA" id="ARBA00023098"/>
    </source>
</evidence>
<dbReference type="EMBL" id="CP058998">
    <property type="protein sequence ID" value="QLJ53312.1"/>
    <property type="molecule type" value="Genomic_DNA"/>
</dbReference>
<feature type="domain" description="PLD phosphodiesterase" evidence="4">
    <location>
        <begin position="232"/>
        <end position="259"/>
    </location>
</feature>
<evidence type="ECO:0000256" key="2">
    <source>
        <dbReference type="ARBA" id="ARBA00022963"/>
    </source>
</evidence>
<gene>
    <name evidence="5" type="ORF">Sv326_1137</name>
</gene>
<evidence type="ECO:0000256" key="1">
    <source>
        <dbReference type="ARBA" id="ARBA00022801"/>
    </source>
</evidence>
<dbReference type="InterPro" id="IPR025202">
    <property type="entry name" value="PLD-like_dom"/>
</dbReference>
<proteinExistence type="predicted"/>
<dbReference type="KEGG" id="flt:Sv326_1137"/>
<dbReference type="Proteomes" id="UP000510821">
    <property type="component" value="Chromosome"/>
</dbReference>
<dbReference type="Pfam" id="PF13091">
    <property type="entry name" value="PLDc_2"/>
    <property type="match status" value="1"/>
</dbReference>
<dbReference type="PROSITE" id="PS50035">
    <property type="entry name" value="PLD"/>
    <property type="match status" value="1"/>
</dbReference>
<evidence type="ECO:0000313" key="6">
    <source>
        <dbReference type="Proteomes" id="UP000510821"/>
    </source>
</evidence>
<organism evidence="5 6">
    <name type="scientific">Fermentimicrarchaeum limneticum</name>
    <dbReference type="NCBI Taxonomy" id="2795018"/>
    <lineage>
        <taxon>Archaea</taxon>
        <taxon>Candidatus Micrarchaeota</taxon>
        <taxon>Candidatus Fermentimicrarchaeales</taxon>
        <taxon>Candidatus Fermentimicrarchaeaceae</taxon>
        <taxon>Candidatus Fermentimicrarchaeum</taxon>
    </lineage>
</organism>
<protein>
    <recommendedName>
        <fullName evidence="4">PLD phosphodiesterase domain-containing protein</fullName>
    </recommendedName>
</protein>
<dbReference type="Gene3D" id="3.30.870.10">
    <property type="entry name" value="Endonuclease Chain A"/>
    <property type="match status" value="1"/>
</dbReference>
<dbReference type="SUPFAM" id="SSF56024">
    <property type="entry name" value="Phospholipase D/nuclease"/>
    <property type="match status" value="1"/>
</dbReference>
<evidence type="ECO:0000259" key="4">
    <source>
        <dbReference type="PROSITE" id="PS50035"/>
    </source>
</evidence>
<dbReference type="PANTHER" id="PTHR43856:SF1">
    <property type="entry name" value="MITOCHONDRIAL CARDIOLIPIN HYDROLASE"/>
    <property type="match status" value="1"/>
</dbReference>
<keyword evidence="3" id="KW-0443">Lipid metabolism</keyword>
<keyword evidence="1" id="KW-0378">Hydrolase</keyword>
<keyword evidence="2" id="KW-0442">Lipid degradation</keyword>
<evidence type="ECO:0000313" key="5">
    <source>
        <dbReference type="EMBL" id="QLJ53312.1"/>
    </source>
</evidence>
<dbReference type="GO" id="GO:0016042">
    <property type="term" value="P:lipid catabolic process"/>
    <property type="evidence" value="ECO:0007669"/>
    <property type="project" value="UniProtKB-KW"/>
</dbReference>
<dbReference type="InterPro" id="IPR001736">
    <property type="entry name" value="PLipase_D/transphosphatidylase"/>
</dbReference>
<accession>A0A7D5XIA4</accession>
<sequence>MDPKEKLFKLWSGEKETRNLERMSNSFYKEMEEHVEDEVHEILEEVEKLMLKGASVESRNVKDMLEEKVGYDLKKIHEIHSMRDEKNLEALRVGSLNFDRLTLDERVLYESFIKARERYKEETLGKVDRVIEGGYKRALRLAACYLSGRGRSEILEPEQIKTNIISMLDFAEESVLLVSPWIWGVDAILERLEDLKKKNLDIEIVCRPALEGDAAHGAMVERLKKAGMPIVLNAVVHAKFLIVDEVEVLFTSANLTKTSLERNIELGMRTYELKIVDKYIKEFNKMWEQSEKI</sequence>
<name>A0A7D5XIA4_FERL1</name>
<reference evidence="6" key="1">
    <citation type="submission" date="2020-07" db="EMBL/GenBank/DDBJ databases">
        <title>Metabolic diversity and evolutionary history of the archaeal phylum ###Micrarchaeota### uncovered from a freshwater lake metagenome.</title>
        <authorList>
            <person name="Kadnikov V.V."/>
            <person name="Savvichev A.S."/>
            <person name="Mardanov A.V."/>
            <person name="Beletsky A.V."/>
            <person name="Chupakov A.V."/>
            <person name="Kokryatskaya N.M."/>
            <person name="Pimenov N.V."/>
            <person name="Ravin N.V."/>
        </authorList>
    </citation>
    <scope>NUCLEOTIDE SEQUENCE [LARGE SCALE GENOMIC DNA]</scope>
</reference>
<dbReference type="PANTHER" id="PTHR43856">
    <property type="entry name" value="CARDIOLIPIN HYDROLASE"/>
    <property type="match status" value="1"/>
</dbReference>
<dbReference type="GO" id="GO:0016891">
    <property type="term" value="F:RNA endonuclease activity producing 5'-phosphomonoesters, hydrolytic mechanism"/>
    <property type="evidence" value="ECO:0007669"/>
    <property type="project" value="TreeGrafter"/>
</dbReference>
<dbReference type="AlphaFoldDB" id="A0A7D5XIA4"/>